<sequence>MPWLEDTGERKKLELYQTGPGTGRESGYLALARLLAIHKSSSFLRITNLLDVATPTNNKTSRRLSGNAFSGR</sequence>
<proteinExistence type="predicted"/>
<dbReference type="WBParaSite" id="L893_g30574.t1">
    <property type="protein sequence ID" value="L893_g30574.t1"/>
    <property type="gene ID" value="L893_g30574"/>
</dbReference>
<organism evidence="1 2">
    <name type="scientific">Steinernema glaseri</name>
    <dbReference type="NCBI Taxonomy" id="37863"/>
    <lineage>
        <taxon>Eukaryota</taxon>
        <taxon>Metazoa</taxon>
        <taxon>Ecdysozoa</taxon>
        <taxon>Nematoda</taxon>
        <taxon>Chromadorea</taxon>
        <taxon>Rhabditida</taxon>
        <taxon>Tylenchina</taxon>
        <taxon>Panagrolaimomorpha</taxon>
        <taxon>Strongyloidoidea</taxon>
        <taxon>Steinernematidae</taxon>
        <taxon>Steinernema</taxon>
    </lineage>
</organism>
<evidence type="ECO:0000313" key="1">
    <source>
        <dbReference type="Proteomes" id="UP000095287"/>
    </source>
</evidence>
<protein>
    <submittedName>
        <fullName evidence="2">Transposase</fullName>
    </submittedName>
</protein>
<keyword evidence="1" id="KW-1185">Reference proteome</keyword>
<dbReference type="AlphaFoldDB" id="A0A1I7ZWF7"/>
<name>A0A1I7ZWF7_9BILA</name>
<dbReference type="Proteomes" id="UP000095287">
    <property type="component" value="Unplaced"/>
</dbReference>
<accession>A0A1I7ZWF7</accession>
<evidence type="ECO:0000313" key="2">
    <source>
        <dbReference type="WBParaSite" id="L893_g30574.t1"/>
    </source>
</evidence>
<reference evidence="2" key="1">
    <citation type="submission" date="2016-11" db="UniProtKB">
        <authorList>
            <consortium name="WormBaseParasite"/>
        </authorList>
    </citation>
    <scope>IDENTIFICATION</scope>
</reference>